<evidence type="ECO:0000256" key="1">
    <source>
        <dbReference type="SAM" id="Phobius"/>
    </source>
</evidence>
<evidence type="ECO:0000313" key="2">
    <source>
        <dbReference type="EMBL" id="CAF23028.1"/>
    </source>
</evidence>
<dbReference type="Proteomes" id="UP000000529">
    <property type="component" value="Chromosome"/>
</dbReference>
<organism evidence="2 3">
    <name type="scientific">Protochlamydia amoebophila (strain UWE25)</name>
    <dbReference type="NCBI Taxonomy" id="264201"/>
    <lineage>
        <taxon>Bacteria</taxon>
        <taxon>Pseudomonadati</taxon>
        <taxon>Chlamydiota</taxon>
        <taxon>Chlamydiia</taxon>
        <taxon>Parachlamydiales</taxon>
        <taxon>Parachlamydiaceae</taxon>
        <taxon>Candidatus Protochlamydia</taxon>
    </lineage>
</organism>
<proteinExistence type="predicted"/>
<dbReference type="EMBL" id="BX908798">
    <property type="protein sequence ID" value="CAF23028.1"/>
    <property type="molecule type" value="Genomic_DNA"/>
</dbReference>
<reference evidence="2 3" key="1">
    <citation type="journal article" date="2004" name="Science">
        <title>Illuminating the evolutionary history of chlamydiae.</title>
        <authorList>
            <person name="Horn M."/>
            <person name="Collingro A."/>
            <person name="Schmitz-Esser S."/>
            <person name="Beier C.L."/>
            <person name="Purkhold U."/>
            <person name="Fartmann B."/>
            <person name="Brandt P."/>
            <person name="Nyakatura G.J."/>
            <person name="Droege M."/>
            <person name="Frishman D."/>
            <person name="Rattei T."/>
            <person name="Mewes H."/>
            <person name="Wagner M."/>
        </authorList>
    </citation>
    <scope>NUCLEOTIDE SEQUENCE [LARGE SCALE GENOMIC DNA]</scope>
    <source>
        <strain evidence="2 3">UWE25</strain>
    </source>
</reference>
<keyword evidence="1" id="KW-1133">Transmembrane helix</keyword>
<gene>
    <name evidence="2" type="ORF">PC_RS01470</name>
</gene>
<feature type="transmembrane region" description="Helical" evidence="1">
    <location>
        <begin position="6"/>
        <end position="23"/>
    </location>
</feature>
<dbReference type="RefSeq" id="WP_011174854.1">
    <property type="nucleotide sequence ID" value="NC_005861.2"/>
</dbReference>
<keyword evidence="3" id="KW-1185">Reference proteome</keyword>
<keyword evidence="1" id="KW-0812">Transmembrane</keyword>
<keyword evidence="1" id="KW-0472">Membrane</keyword>
<name>Q6MEH1_PARUW</name>
<dbReference type="OrthoDB" id="20539at2"/>
<dbReference type="AlphaFoldDB" id="Q6MEH1"/>
<accession>Q6MEH1</accession>
<dbReference type="HOGENOM" id="CLU_893854_0_0_0"/>
<evidence type="ECO:0000313" key="3">
    <source>
        <dbReference type="Proteomes" id="UP000000529"/>
    </source>
</evidence>
<dbReference type="KEGG" id="pcu:PC_RS01470"/>
<protein>
    <submittedName>
        <fullName evidence="2">Uncharacterized protein</fullName>
    </submittedName>
</protein>
<dbReference type="eggNOG" id="ENOG5033SWN">
    <property type="taxonomic scope" value="Bacteria"/>
</dbReference>
<dbReference type="STRING" id="264201.pc0304"/>
<sequence>MFLNKWFVVFLIFLLSFLGIYFYNSLTDGFRIAHITHQLDFTPFWKTSNLSEHEKKSLKAILDQKYTYLGKGAQSYAFVSADHQYVLKFFKFKNFKPHFLVKLLPSLPPFNHYKQLYLQRKQKKLMSVFNGYDIAYQQNKLESGLIYLHLLPTNFLNYKVTLEDKMGIIHKVDLDSVAFLIQRKGETLGNHLTSLLEQGNQEKAKQAISKIFTMYMQEYQKGIYDRDHSVIDNTGFIGENPFHLDAGKLTRDDLIKQRKFYKKDLEQVAWKIDQWIKKKYPDYYYSISSYLANNYNEWIGEIFDPAKIDLNHYRKNRHVLNQAEE</sequence>